<comment type="caution">
    <text evidence="2">The sequence shown here is derived from an EMBL/GenBank/DDBJ whole genome shotgun (WGS) entry which is preliminary data.</text>
</comment>
<feature type="non-terminal residue" evidence="2">
    <location>
        <position position="1"/>
    </location>
</feature>
<dbReference type="EMBL" id="BKCJ011322664">
    <property type="protein sequence ID" value="GFD20515.1"/>
    <property type="molecule type" value="Genomic_DNA"/>
</dbReference>
<name>A0A699UBF6_TANCI</name>
<evidence type="ECO:0000256" key="1">
    <source>
        <dbReference type="SAM" id="MobiDB-lite"/>
    </source>
</evidence>
<gene>
    <name evidence="2" type="ORF">Tci_892484</name>
</gene>
<feature type="non-terminal residue" evidence="2">
    <location>
        <position position="132"/>
    </location>
</feature>
<dbReference type="AlphaFoldDB" id="A0A699UBF6"/>
<sequence length="132" mass="14853">YDSQFHEKEVLDIREEEVTETVFDNCSSDDENSLPNDRFKIVTSLPKYDKDAPETSTASIETPKEDRSSAPLIQDWETDSDNDSVFGPEPTPAKIDFVKASESVKHVKPVDSVKYVNPVKSVKTAEQTKKSK</sequence>
<feature type="region of interest" description="Disordered" evidence="1">
    <location>
        <begin position="45"/>
        <end position="91"/>
    </location>
</feature>
<accession>A0A699UBF6</accession>
<protein>
    <submittedName>
        <fullName evidence="2">Uncharacterized protein</fullName>
    </submittedName>
</protein>
<reference evidence="2" key="1">
    <citation type="journal article" date="2019" name="Sci. Rep.">
        <title>Draft genome of Tanacetum cinerariifolium, the natural source of mosquito coil.</title>
        <authorList>
            <person name="Yamashiro T."/>
            <person name="Shiraishi A."/>
            <person name="Satake H."/>
            <person name="Nakayama K."/>
        </authorList>
    </citation>
    <scope>NUCLEOTIDE SEQUENCE</scope>
</reference>
<proteinExistence type="predicted"/>
<evidence type="ECO:0000313" key="2">
    <source>
        <dbReference type="EMBL" id="GFD20515.1"/>
    </source>
</evidence>
<organism evidence="2">
    <name type="scientific">Tanacetum cinerariifolium</name>
    <name type="common">Dalmatian daisy</name>
    <name type="synonym">Chrysanthemum cinerariifolium</name>
    <dbReference type="NCBI Taxonomy" id="118510"/>
    <lineage>
        <taxon>Eukaryota</taxon>
        <taxon>Viridiplantae</taxon>
        <taxon>Streptophyta</taxon>
        <taxon>Embryophyta</taxon>
        <taxon>Tracheophyta</taxon>
        <taxon>Spermatophyta</taxon>
        <taxon>Magnoliopsida</taxon>
        <taxon>eudicotyledons</taxon>
        <taxon>Gunneridae</taxon>
        <taxon>Pentapetalae</taxon>
        <taxon>asterids</taxon>
        <taxon>campanulids</taxon>
        <taxon>Asterales</taxon>
        <taxon>Asteraceae</taxon>
        <taxon>Asteroideae</taxon>
        <taxon>Anthemideae</taxon>
        <taxon>Anthemidinae</taxon>
        <taxon>Tanacetum</taxon>
    </lineage>
</organism>